<accession>A0A4R8UED9</accession>
<evidence type="ECO:0000256" key="3">
    <source>
        <dbReference type="ARBA" id="ARBA00023027"/>
    </source>
</evidence>
<proteinExistence type="inferred from homology"/>
<evidence type="ECO:0000313" key="6">
    <source>
        <dbReference type="EMBL" id="TFB51519.1"/>
    </source>
</evidence>
<dbReference type="PANTHER" id="PTHR43708">
    <property type="entry name" value="CONSERVED EXPRESSED OXIDOREDUCTASE (EUROFUNG)"/>
    <property type="match status" value="1"/>
</dbReference>
<evidence type="ECO:0000259" key="4">
    <source>
        <dbReference type="Pfam" id="PF01408"/>
    </source>
</evidence>
<dbReference type="InterPro" id="IPR000683">
    <property type="entry name" value="Gfo/Idh/MocA-like_OxRdtase_N"/>
</dbReference>
<organism evidence="6 7">
    <name type="scientific">Cryobacterium tagatosivorans</name>
    <dbReference type="NCBI Taxonomy" id="1259199"/>
    <lineage>
        <taxon>Bacteria</taxon>
        <taxon>Bacillati</taxon>
        <taxon>Actinomycetota</taxon>
        <taxon>Actinomycetes</taxon>
        <taxon>Micrococcales</taxon>
        <taxon>Microbacteriaceae</taxon>
        <taxon>Cryobacterium</taxon>
    </lineage>
</organism>
<dbReference type="SUPFAM" id="SSF55347">
    <property type="entry name" value="Glyceraldehyde-3-phosphate dehydrogenase-like, C-terminal domain"/>
    <property type="match status" value="1"/>
</dbReference>
<dbReference type="GO" id="GO:0000166">
    <property type="term" value="F:nucleotide binding"/>
    <property type="evidence" value="ECO:0007669"/>
    <property type="project" value="InterPro"/>
</dbReference>
<sequence>MPQHTSTAAPIRTGIIGFGTSGRVFHAPFISSNPEFSLDLIVTGNPERRMQAIHGYPRAEVLAAPGDLFDRVDDLDLVVIGSPSGTHVDLAHAALDAGLAVVVDKPFSVTPEQGRGVIEKAERLGLLLTVFQNRRWDGDFLTLRALLAAGALGTVRRFESRFEWWKPEQAKSWKATATAAEGGGVLYDLGAHLIDQAMLLFGPVDDVYAEVLTRREGGAADDDTFVALHHGSGVHSHLSMNAMAAQVGPRFHVLGSTAGYTKWGLDGQESALRAGMLPTDDGYGLEPEETWGALGVEGAGQAGALRRVPTERGSYDAFYAGLADALLRGGPVPVKPRDALHVIDVIERVHRLAG</sequence>
<dbReference type="RefSeq" id="WP_134489985.1">
    <property type="nucleotide sequence ID" value="NZ_SOEZ01000041.1"/>
</dbReference>
<dbReference type="Gene3D" id="3.40.50.720">
    <property type="entry name" value="NAD(P)-binding Rossmann-like Domain"/>
    <property type="match status" value="1"/>
</dbReference>
<dbReference type="Proteomes" id="UP000297866">
    <property type="component" value="Unassembled WGS sequence"/>
</dbReference>
<comment type="similarity">
    <text evidence="1">Belongs to the Gfo/Idh/MocA family.</text>
</comment>
<keyword evidence="2" id="KW-0560">Oxidoreductase</keyword>
<dbReference type="InterPro" id="IPR051317">
    <property type="entry name" value="Gfo/Idh/MocA_oxidoreduct"/>
</dbReference>
<dbReference type="AlphaFoldDB" id="A0A4R8UED9"/>
<feature type="domain" description="Gfo/Idh/MocA-like oxidoreductase N-terminal" evidence="4">
    <location>
        <begin position="11"/>
        <end position="130"/>
    </location>
</feature>
<feature type="domain" description="GFO/IDH/MocA-like oxidoreductase" evidence="5">
    <location>
        <begin position="140"/>
        <end position="259"/>
    </location>
</feature>
<dbReference type="OrthoDB" id="256869at2"/>
<dbReference type="PANTHER" id="PTHR43708:SF5">
    <property type="entry name" value="CONSERVED EXPRESSED OXIDOREDUCTASE (EUROFUNG)-RELATED"/>
    <property type="match status" value="1"/>
</dbReference>
<evidence type="ECO:0000259" key="5">
    <source>
        <dbReference type="Pfam" id="PF22725"/>
    </source>
</evidence>
<dbReference type="InterPro" id="IPR036291">
    <property type="entry name" value="NAD(P)-bd_dom_sf"/>
</dbReference>
<dbReference type="Gene3D" id="3.30.360.10">
    <property type="entry name" value="Dihydrodipicolinate Reductase, domain 2"/>
    <property type="match status" value="1"/>
</dbReference>
<dbReference type="EMBL" id="SOEZ01000041">
    <property type="protein sequence ID" value="TFB51519.1"/>
    <property type="molecule type" value="Genomic_DNA"/>
</dbReference>
<dbReference type="Pfam" id="PF22725">
    <property type="entry name" value="GFO_IDH_MocA_C3"/>
    <property type="match status" value="1"/>
</dbReference>
<comment type="caution">
    <text evidence="6">The sequence shown here is derived from an EMBL/GenBank/DDBJ whole genome shotgun (WGS) entry which is preliminary data.</text>
</comment>
<keyword evidence="3" id="KW-0520">NAD</keyword>
<dbReference type="Pfam" id="PF01408">
    <property type="entry name" value="GFO_IDH_MocA"/>
    <property type="match status" value="1"/>
</dbReference>
<reference evidence="6 7" key="1">
    <citation type="submission" date="2019-03" db="EMBL/GenBank/DDBJ databases">
        <title>Genomics of glacier-inhabiting Cryobacterium strains.</title>
        <authorList>
            <person name="Liu Q."/>
            <person name="Xin Y.-H."/>
        </authorList>
    </citation>
    <scope>NUCLEOTIDE SEQUENCE [LARGE SCALE GENOMIC DNA]</scope>
    <source>
        <strain evidence="6 7">Sr47</strain>
    </source>
</reference>
<evidence type="ECO:0000256" key="2">
    <source>
        <dbReference type="ARBA" id="ARBA00023002"/>
    </source>
</evidence>
<evidence type="ECO:0000256" key="1">
    <source>
        <dbReference type="ARBA" id="ARBA00010928"/>
    </source>
</evidence>
<gene>
    <name evidence="6" type="ORF">E3O23_08275</name>
</gene>
<dbReference type="InterPro" id="IPR055170">
    <property type="entry name" value="GFO_IDH_MocA-like_dom"/>
</dbReference>
<protein>
    <submittedName>
        <fullName evidence="6">Oxidoreductase</fullName>
    </submittedName>
</protein>
<dbReference type="SUPFAM" id="SSF51735">
    <property type="entry name" value="NAD(P)-binding Rossmann-fold domains"/>
    <property type="match status" value="1"/>
</dbReference>
<keyword evidence="7" id="KW-1185">Reference proteome</keyword>
<evidence type="ECO:0000313" key="7">
    <source>
        <dbReference type="Proteomes" id="UP000297866"/>
    </source>
</evidence>
<dbReference type="GO" id="GO:0016491">
    <property type="term" value="F:oxidoreductase activity"/>
    <property type="evidence" value="ECO:0007669"/>
    <property type="project" value="UniProtKB-KW"/>
</dbReference>
<name>A0A4R8UED9_9MICO</name>